<evidence type="ECO:0000256" key="2">
    <source>
        <dbReference type="ARBA" id="ARBA00022737"/>
    </source>
</evidence>
<evidence type="ECO:0000256" key="3">
    <source>
        <dbReference type="SAM" id="SignalP"/>
    </source>
</evidence>
<keyword evidence="1" id="KW-0880">Kelch repeat</keyword>
<evidence type="ECO:0000313" key="6">
    <source>
        <dbReference type="Proteomes" id="UP000265703"/>
    </source>
</evidence>
<dbReference type="PANTHER" id="PTHR23244">
    <property type="entry name" value="KELCH REPEAT DOMAIN"/>
    <property type="match status" value="1"/>
</dbReference>
<dbReference type="OrthoDB" id="432528at2759"/>
<dbReference type="Proteomes" id="UP000265703">
    <property type="component" value="Unassembled WGS sequence"/>
</dbReference>
<dbReference type="InterPro" id="IPR056737">
    <property type="entry name" value="Beta-prop_ATRN-MKLN-like"/>
</dbReference>
<dbReference type="Gene3D" id="2.120.10.80">
    <property type="entry name" value="Kelch-type beta propeller"/>
    <property type="match status" value="2"/>
</dbReference>
<evidence type="ECO:0000256" key="1">
    <source>
        <dbReference type="ARBA" id="ARBA00022441"/>
    </source>
</evidence>
<evidence type="ECO:0000313" key="5">
    <source>
        <dbReference type="EMBL" id="RIA96169.1"/>
    </source>
</evidence>
<dbReference type="EMBL" id="QKYT01000049">
    <property type="protein sequence ID" value="RIA96169.1"/>
    <property type="molecule type" value="Genomic_DNA"/>
</dbReference>
<dbReference type="Pfam" id="PF24981">
    <property type="entry name" value="Beta-prop_ATRN-LZTR1"/>
    <property type="match status" value="1"/>
</dbReference>
<accession>A0A397TFP3</accession>
<evidence type="ECO:0000259" key="4">
    <source>
        <dbReference type="Pfam" id="PF24981"/>
    </source>
</evidence>
<keyword evidence="6" id="KW-1185">Reference proteome</keyword>
<proteinExistence type="predicted"/>
<organism evidence="5 6">
    <name type="scientific">Glomus cerebriforme</name>
    <dbReference type="NCBI Taxonomy" id="658196"/>
    <lineage>
        <taxon>Eukaryota</taxon>
        <taxon>Fungi</taxon>
        <taxon>Fungi incertae sedis</taxon>
        <taxon>Mucoromycota</taxon>
        <taxon>Glomeromycotina</taxon>
        <taxon>Glomeromycetes</taxon>
        <taxon>Glomerales</taxon>
        <taxon>Glomeraceae</taxon>
        <taxon>Glomus</taxon>
    </lineage>
</organism>
<comment type="caution">
    <text evidence="5">The sequence shown here is derived from an EMBL/GenBank/DDBJ whole genome shotgun (WGS) entry which is preliminary data.</text>
</comment>
<gene>
    <name evidence="5" type="ORF">C1645_733472</name>
</gene>
<dbReference type="SUPFAM" id="SSF117281">
    <property type="entry name" value="Kelch motif"/>
    <property type="match status" value="1"/>
</dbReference>
<feature type="domain" description="Attractin/MKLN-like beta-propeller" evidence="4">
    <location>
        <begin position="17"/>
        <end position="278"/>
    </location>
</feature>
<feature type="signal peptide" evidence="3">
    <location>
        <begin position="1"/>
        <end position="20"/>
    </location>
</feature>
<feature type="chain" id="PRO_5017425616" description="Attractin/MKLN-like beta-propeller domain-containing protein" evidence="3">
    <location>
        <begin position="21"/>
        <end position="477"/>
    </location>
</feature>
<name>A0A397TFP3_9GLOM</name>
<keyword evidence="3" id="KW-0732">Signal</keyword>
<dbReference type="InterPro" id="IPR015915">
    <property type="entry name" value="Kelch-typ_b-propeller"/>
</dbReference>
<dbReference type="AlphaFoldDB" id="A0A397TFP3"/>
<sequence length="477" mass="54282">MIFFFLSIIWRGIFIIEVESFGERVGHSSIFVGTKLYFFGGIQMNSFCSDEVFYLDVSKTFNIASPPWVDLTATAKMPFGSSMTTMSLIYINNEPIIYLFGGLMKDPITNKDLFISNVHTFNANTLEWKIPNINGKAPERRRNMQGVFDDTGKFYIFSGASDDYLGAGLPFKYFREILILDTTNSIWSYGSTLNIPNKREGYSATILKNGIIVYIGGQEETEENISQTVDINRIDLYDTKLDIWTVMIAKSTSFMDSRFFQSAVLTPDENIIIYGGRNLAGKAEPSIAVLNTRENPFEWIVPTISSNVGRVIPTSGHTANLIGNYMIVVFGNITELYSPDKVYNSRMYIMDIRNFTWVDTFEAIQTTQEAQSTKSSKNTRIKIIIEVTGGVIDFKNFSVKSIFMIMLLVFMVLENPENIIDNSLHGDLSEVIRNFNEMNTKESENNFNTKETESLNNQFENNFNTKEIESFLRIILI</sequence>
<reference evidence="5 6" key="1">
    <citation type="submission" date="2018-06" db="EMBL/GenBank/DDBJ databases">
        <title>Comparative genomics reveals the genomic features of Rhizophagus irregularis, R. cerebriforme, R. diaphanum and Gigaspora rosea, and their symbiotic lifestyle signature.</title>
        <authorList>
            <person name="Morin E."/>
            <person name="San Clemente H."/>
            <person name="Chen E.C.H."/>
            <person name="De La Providencia I."/>
            <person name="Hainaut M."/>
            <person name="Kuo A."/>
            <person name="Kohler A."/>
            <person name="Murat C."/>
            <person name="Tang N."/>
            <person name="Roy S."/>
            <person name="Loubradou J."/>
            <person name="Henrissat B."/>
            <person name="Grigoriev I.V."/>
            <person name="Corradi N."/>
            <person name="Roux C."/>
            <person name="Martin F.M."/>
        </authorList>
    </citation>
    <scope>NUCLEOTIDE SEQUENCE [LARGE SCALE GENOMIC DNA]</scope>
    <source>
        <strain evidence="5 6">DAOM 227022</strain>
    </source>
</reference>
<protein>
    <recommendedName>
        <fullName evidence="4">Attractin/MKLN-like beta-propeller domain-containing protein</fullName>
    </recommendedName>
</protein>
<keyword evidence="2" id="KW-0677">Repeat</keyword>
<dbReference type="PANTHER" id="PTHR23244:SF456">
    <property type="entry name" value="MULTIPLE EPIDERMAL GROWTH FACTOR-LIKE DOMAINS PROTEIN 8"/>
    <property type="match status" value="1"/>
</dbReference>